<dbReference type="eggNOG" id="arCOG00666">
    <property type="taxonomic scope" value="Archaea"/>
</dbReference>
<dbReference type="InterPro" id="IPR029044">
    <property type="entry name" value="Nucleotide-diphossugar_trans"/>
</dbReference>
<evidence type="ECO:0000313" key="17">
    <source>
        <dbReference type="Proteomes" id="UP000002457"/>
    </source>
</evidence>
<dbReference type="AlphaFoldDB" id="B8GJP2"/>
<dbReference type="UniPathway" id="UPA00113">
    <property type="reaction ID" value="UER00532"/>
</dbReference>
<feature type="domain" description="Mannose-1-phosphate guanyltransferase C-terminal" evidence="15">
    <location>
        <begin position="262"/>
        <end position="376"/>
    </location>
</feature>
<accession>B8GJP2</accession>
<gene>
    <name evidence="16" type="ordered locus">Mpal_0314</name>
</gene>
<evidence type="ECO:0000256" key="3">
    <source>
        <dbReference type="ARBA" id="ARBA00007707"/>
    </source>
</evidence>
<dbReference type="GO" id="GO:0019134">
    <property type="term" value="F:glucosamine-1-phosphate N-acetyltransferase activity"/>
    <property type="evidence" value="ECO:0007669"/>
    <property type="project" value="UniProtKB-EC"/>
</dbReference>
<name>B8GJP2_METPE</name>
<dbReference type="NCBIfam" id="TIGR03992">
    <property type="entry name" value="Arch_glmU"/>
    <property type="match status" value="1"/>
</dbReference>
<evidence type="ECO:0000259" key="14">
    <source>
        <dbReference type="Pfam" id="PF00483"/>
    </source>
</evidence>
<evidence type="ECO:0000256" key="7">
    <source>
        <dbReference type="ARBA" id="ARBA00013414"/>
    </source>
</evidence>
<comment type="pathway">
    <text evidence="2">Nucleotide-sugar biosynthesis; UDP-N-acetyl-alpha-D-glucosamine biosynthesis; UDP-N-acetyl-alpha-D-glucosamine from N-acetyl-alpha-D-glucosamine 1-phosphate: step 1/1.</text>
</comment>
<dbReference type="InterPro" id="IPR005835">
    <property type="entry name" value="NTP_transferase_dom"/>
</dbReference>
<dbReference type="Pfam" id="PF25087">
    <property type="entry name" value="GMPPB_C"/>
    <property type="match status" value="1"/>
</dbReference>
<evidence type="ECO:0000256" key="11">
    <source>
        <dbReference type="ARBA" id="ARBA00023315"/>
    </source>
</evidence>
<sequence length="400" mass="43169">MECVILAAGEGKRMRPLTGQRPKVMLPVANRPILEHLMVAAAEAGIKKFVFVVGYGEREIRNYFKNGKAWNVSIRYVTQRQQLGTSDALKATEGLTSGKFLLMNGDMIVSASDLVTLCEMDAPVMGIHRTDHPQDFGVVTCENGLITGLEEKSQHPKSDLINAGVYLFDQTIYPLINAVGLSSRGEYELTDALDLMIREGQLAAHPLKVWLDMGYPWDLLDANTRLLSVLSPVQEGEVEDGVTIHGAVSIGAGTVIKAGTYIEGPCVIGKDCKIGPHAYIRPGTAVGDRCHIGHSSELKNSIIMPETKIPHFNYLGDSIVGSGCNFGAGTKLANVRHDHGIIKVCGRSTGRKKFGAIVGDNVQFGINCSVNVGTVIGSDSNIAPHSFVEGWIEDKTNIQS</sequence>
<dbReference type="Gene3D" id="3.90.550.10">
    <property type="entry name" value="Spore Coat Polysaccharide Biosynthesis Protein SpsA, Chain A"/>
    <property type="match status" value="1"/>
</dbReference>
<dbReference type="EC" id="2.7.7.23" evidence="6"/>
<dbReference type="OrthoDB" id="15372at2157"/>
<comment type="catalytic activity">
    <reaction evidence="12">
        <text>alpha-D-glucosamine 1-phosphate + acetyl-CoA = N-acetyl-alpha-D-glucosamine 1-phosphate + CoA + H(+)</text>
        <dbReference type="Rhea" id="RHEA:13725"/>
        <dbReference type="ChEBI" id="CHEBI:15378"/>
        <dbReference type="ChEBI" id="CHEBI:57287"/>
        <dbReference type="ChEBI" id="CHEBI:57288"/>
        <dbReference type="ChEBI" id="CHEBI:57776"/>
        <dbReference type="ChEBI" id="CHEBI:58516"/>
        <dbReference type="EC" id="2.3.1.157"/>
    </reaction>
</comment>
<keyword evidence="8 16" id="KW-0808">Transferase</keyword>
<keyword evidence="17" id="KW-1185">Reference proteome</keyword>
<dbReference type="RefSeq" id="WP_012617015.1">
    <property type="nucleotide sequence ID" value="NC_011832.1"/>
</dbReference>
<evidence type="ECO:0000256" key="13">
    <source>
        <dbReference type="ARBA" id="ARBA00048493"/>
    </source>
</evidence>
<evidence type="ECO:0000256" key="9">
    <source>
        <dbReference type="ARBA" id="ARBA00022695"/>
    </source>
</evidence>
<dbReference type="CDD" id="cd04181">
    <property type="entry name" value="NTP_transferase"/>
    <property type="match status" value="1"/>
</dbReference>
<evidence type="ECO:0000256" key="4">
    <source>
        <dbReference type="ARBA" id="ARBA00007947"/>
    </source>
</evidence>
<proteinExistence type="inferred from homology"/>
<comment type="similarity">
    <text evidence="3">In the C-terminal section; belongs to the transferase hexapeptide repeat family.</text>
</comment>
<reference evidence="16 17" key="1">
    <citation type="journal article" date="2015" name="Genome Announc.">
        <title>Complete Genome Sequence of Methanosphaerula palustris E1-9CT, a Hydrogenotrophic Methanogen Isolated from a Minerotrophic Fen Peatland.</title>
        <authorList>
            <person name="Cadillo-Quiroz H."/>
            <person name="Browne P."/>
            <person name="Kyrpides N."/>
            <person name="Woyke T."/>
            <person name="Goodwin L."/>
            <person name="Detter C."/>
            <person name="Yavitt J.B."/>
            <person name="Zinder S.H."/>
        </authorList>
    </citation>
    <scope>NUCLEOTIDE SEQUENCE [LARGE SCALE GENOMIC DNA]</scope>
    <source>
        <strain evidence="17">ATCC BAA-1556 / DSM 19958 / E1-9c</strain>
    </source>
</reference>
<dbReference type="EC" id="2.3.1.157" evidence="5"/>
<evidence type="ECO:0000256" key="5">
    <source>
        <dbReference type="ARBA" id="ARBA00012225"/>
    </source>
</evidence>
<dbReference type="CDD" id="cd05636">
    <property type="entry name" value="LbH_G1P_TT_C_like"/>
    <property type="match status" value="1"/>
</dbReference>
<dbReference type="SUPFAM" id="SSF51161">
    <property type="entry name" value="Trimeric LpxA-like enzymes"/>
    <property type="match status" value="1"/>
</dbReference>
<evidence type="ECO:0000256" key="2">
    <source>
        <dbReference type="ARBA" id="ARBA00005208"/>
    </source>
</evidence>
<dbReference type="Pfam" id="PF00483">
    <property type="entry name" value="NTP_transferase"/>
    <property type="match status" value="1"/>
</dbReference>
<dbReference type="STRING" id="521011.Mpal_0314"/>
<dbReference type="InterPro" id="IPR050065">
    <property type="entry name" value="GlmU-like"/>
</dbReference>
<dbReference type="GeneID" id="7272615"/>
<protein>
    <recommendedName>
        <fullName evidence="7">Bifunctional protein GlmU</fullName>
        <ecNumber evidence="5">2.3.1.157</ecNumber>
        <ecNumber evidence="6">2.7.7.23</ecNumber>
    </recommendedName>
</protein>
<keyword evidence="11" id="KW-0012">Acyltransferase</keyword>
<dbReference type="InterPro" id="IPR056729">
    <property type="entry name" value="GMPPB_C"/>
</dbReference>
<dbReference type="Gene3D" id="2.160.10.10">
    <property type="entry name" value="Hexapeptide repeat proteins"/>
    <property type="match status" value="1"/>
</dbReference>
<organism evidence="16 17">
    <name type="scientific">Methanosphaerula palustris (strain ATCC BAA-1556 / DSM 19958 / E1-9c)</name>
    <dbReference type="NCBI Taxonomy" id="521011"/>
    <lineage>
        <taxon>Archaea</taxon>
        <taxon>Methanobacteriati</taxon>
        <taxon>Methanobacteriota</taxon>
        <taxon>Stenosarchaea group</taxon>
        <taxon>Methanomicrobia</taxon>
        <taxon>Methanomicrobiales</taxon>
        <taxon>Methanoregulaceae</taxon>
        <taxon>Methanosphaerula</taxon>
    </lineage>
</organism>
<dbReference type="InterPro" id="IPR023915">
    <property type="entry name" value="Bifunctiontional_GlmU_arc-type"/>
</dbReference>
<evidence type="ECO:0000259" key="15">
    <source>
        <dbReference type="Pfam" id="PF25087"/>
    </source>
</evidence>
<dbReference type="EMBL" id="CP001338">
    <property type="protein sequence ID" value="ACL15696.1"/>
    <property type="molecule type" value="Genomic_DNA"/>
</dbReference>
<feature type="domain" description="Nucleotidyl transferase" evidence="14">
    <location>
        <begin position="4"/>
        <end position="227"/>
    </location>
</feature>
<dbReference type="PANTHER" id="PTHR43584">
    <property type="entry name" value="NUCLEOTIDYL TRANSFERASE"/>
    <property type="match status" value="1"/>
</dbReference>
<dbReference type="GO" id="GO:0003977">
    <property type="term" value="F:UDP-N-acetylglucosamine diphosphorylase activity"/>
    <property type="evidence" value="ECO:0007669"/>
    <property type="project" value="UniProtKB-EC"/>
</dbReference>
<dbReference type="Proteomes" id="UP000002457">
    <property type="component" value="Chromosome"/>
</dbReference>
<evidence type="ECO:0000313" key="16">
    <source>
        <dbReference type="EMBL" id="ACL15696.1"/>
    </source>
</evidence>
<dbReference type="PANTHER" id="PTHR43584:SF8">
    <property type="entry name" value="N-ACETYLMURAMATE ALPHA-1-PHOSPHATE URIDYLYLTRANSFERASE"/>
    <property type="match status" value="1"/>
</dbReference>
<dbReference type="KEGG" id="mpl:Mpal_0314"/>
<dbReference type="InterPro" id="IPR011004">
    <property type="entry name" value="Trimer_LpxA-like_sf"/>
</dbReference>
<evidence type="ECO:0000256" key="1">
    <source>
        <dbReference type="ARBA" id="ARBA00005166"/>
    </source>
</evidence>
<comment type="catalytic activity">
    <reaction evidence="13">
        <text>N-acetyl-alpha-D-glucosamine 1-phosphate + UTP + H(+) = UDP-N-acetyl-alpha-D-glucosamine + diphosphate</text>
        <dbReference type="Rhea" id="RHEA:13509"/>
        <dbReference type="ChEBI" id="CHEBI:15378"/>
        <dbReference type="ChEBI" id="CHEBI:33019"/>
        <dbReference type="ChEBI" id="CHEBI:46398"/>
        <dbReference type="ChEBI" id="CHEBI:57705"/>
        <dbReference type="ChEBI" id="CHEBI:57776"/>
        <dbReference type="EC" id="2.7.7.23"/>
    </reaction>
</comment>
<evidence type="ECO:0000256" key="8">
    <source>
        <dbReference type="ARBA" id="ARBA00022679"/>
    </source>
</evidence>
<evidence type="ECO:0000256" key="10">
    <source>
        <dbReference type="ARBA" id="ARBA00023268"/>
    </source>
</evidence>
<comment type="similarity">
    <text evidence="4">In the N-terminal section; belongs to the N-acetylglucosamine-1-phosphate uridyltransferase family.</text>
</comment>
<keyword evidence="10" id="KW-0511">Multifunctional enzyme</keyword>
<comment type="pathway">
    <text evidence="1">Nucleotide-sugar biosynthesis; UDP-N-acetyl-alpha-D-glucosamine biosynthesis; N-acetyl-alpha-D-glucosamine 1-phosphate from alpha-D-glucosamine 6-phosphate (route II): step 2/2.</text>
</comment>
<evidence type="ECO:0000256" key="6">
    <source>
        <dbReference type="ARBA" id="ARBA00012457"/>
    </source>
</evidence>
<keyword evidence="9" id="KW-0548">Nucleotidyltransferase</keyword>
<evidence type="ECO:0000256" key="12">
    <source>
        <dbReference type="ARBA" id="ARBA00048247"/>
    </source>
</evidence>
<dbReference type="SUPFAM" id="SSF53448">
    <property type="entry name" value="Nucleotide-diphospho-sugar transferases"/>
    <property type="match status" value="1"/>
</dbReference>
<dbReference type="GO" id="GO:0006048">
    <property type="term" value="P:UDP-N-acetylglucosamine biosynthetic process"/>
    <property type="evidence" value="ECO:0007669"/>
    <property type="project" value="UniProtKB-UniPathway"/>
</dbReference>
<dbReference type="HOGENOM" id="CLU_029499_0_1_2"/>